<evidence type="ECO:0000256" key="7">
    <source>
        <dbReference type="ARBA" id="ARBA00023237"/>
    </source>
</evidence>
<evidence type="ECO:0000256" key="1">
    <source>
        <dbReference type="ARBA" id="ARBA00004571"/>
    </source>
</evidence>
<keyword evidence="2 8" id="KW-0813">Transport</keyword>
<evidence type="ECO:0000256" key="9">
    <source>
        <dbReference type="RuleBase" id="RU003357"/>
    </source>
</evidence>
<evidence type="ECO:0000256" key="4">
    <source>
        <dbReference type="ARBA" id="ARBA00022692"/>
    </source>
</evidence>
<dbReference type="GO" id="GO:0009279">
    <property type="term" value="C:cell outer membrane"/>
    <property type="evidence" value="ECO:0007669"/>
    <property type="project" value="UniProtKB-SubCell"/>
</dbReference>
<dbReference type="Pfam" id="PF07715">
    <property type="entry name" value="Plug"/>
    <property type="match status" value="1"/>
</dbReference>
<feature type="domain" description="TonB-dependent receptor plug" evidence="13">
    <location>
        <begin position="83"/>
        <end position="198"/>
    </location>
</feature>
<keyword evidence="15" id="KW-1185">Reference proteome</keyword>
<proteinExistence type="inferred from homology"/>
<dbReference type="Gene3D" id="2.40.170.20">
    <property type="entry name" value="TonB-dependent receptor, beta-barrel domain"/>
    <property type="match status" value="1"/>
</dbReference>
<reference evidence="14 15" key="1">
    <citation type="journal article" date="2016" name="Front. Microbiol.">
        <title>Genomic Resource of Rice Seed Associated Bacteria.</title>
        <authorList>
            <person name="Midha S."/>
            <person name="Bansal K."/>
            <person name="Sharma S."/>
            <person name="Kumar N."/>
            <person name="Patil P.P."/>
            <person name="Chaudhry V."/>
            <person name="Patil P.B."/>
        </authorList>
    </citation>
    <scope>NUCLEOTIDE SEQUENCE [LARGE SCALE GENOMIC DNA]</scope>
    <source>
        <strain evidence="14 15">NS334</strain>
    </source>
</reference>
<evidence type="ECO:0000256" key="2">
    <source>
        <dbReference type="ARBA" id="ARBA00022448"/>
    </source>
</evidence>
<accession>A0A147I5N3</accession>
<feature type="domain" description="TonB-dependent receptor-like beta-barrel" evidence="12">
    <location>
        <begin position="413"/>
        <end position="957"/>
    </location>
</feature>
<organism evidence="14 15">
    <name type="scientific">Sphingomonas endophytica</name>
    <dbReference type="NCBI Taxonomy" id="869719"/>
    <lineage>
        <taxon>Bacteria</taxon>
        <taxon>Pseudomonadati</taxon>
        <taxon>Pseudomonadota</taxon>
        <taxon>Alphaproteobacteria</taxon>
        <taxon>Sphingomonadales</taxon>
        <taxon>Sphingomonadaceae</taxon>
        <taxon>Sphingomonas</taxon>
    </lineage>
</organism>
<dbReference type="Pfam" id="PF00593">
    <property type="entry name" value="TonB_dep_Rec_b-barrel"/>
    <property type="match status" value="1"/>
</dbReference>
<evidence type="ECO:0000256" key="10">
    <source>
        <dbReference type="SAM" id="MobiDB-lite"/>
    </source>
</evidence>
<evidence type="ECO:0000256" key="8">
    <source>
        <dbReference type="PROSITE-ProRule" id="PRU01360"/>
    </source>
</evidence>
<evidence type="ECO:0000313" key="14">
    <source>
        <dbReference type="EMBL" id="KTT73921.1"/>
    </source>
</evidence>
<evidence type="ECO:0000256" key="3">
    <source>
        <dbReference type="ARBA" id="ARBA00022452"/>
    </source>
</evidence>
<comment type="similarity">
    <text evidence="8 9">Belongs to the TonB-dependent receptor family.</text>
</comment>
<dbReference type="InterPro" id="IPR012910">
    <property type="entry name" value="Plug_dom"/>
</dbReference>
<dbReference type="EMBL" id="LDTB01000014">
    <property type="protein sequence ID" value="KTT73921.1"/>
    <property type="molecule type" value="Genomic_DNA"/>
</dbReference>
<comment type="subcellular location">
    <subcellularLocation>
        <location evidence="1 8">Cell outer membrane</location>
        <topology evidence="1 8">Multi-pass membrane protein</topology>
    </subcellularLocation>
</comment>
<feature type="chain" id="PRO_5007548400" evidence="11">
    <location>
        <begin position="39"/>
        <end position="993"/>
    </location>
</feature>
<feature type="region of interest" description="Disordered" evidence="10">
    <location>
        <begin position="39"/>
        <end position="67"/>
    </location>
</feature>
<dbReference type="SUPFAM" id="SSF56935">
    <property type="entry name" value="Porins"/>
    <property type="match status" value="1"/>
</dbReference>
<feature type="signal peptide" evidence="11">
    <location>
        <begin position="1"/>
        <end position="38"/>
    </location>
</feature>
<evidence type="ECO:0000256" key="5">
    <source>
        <dbReference type="ARBA" id="ARBA00023077"/>
    </source>
</evidence>
<dbReference type="AlphaFoldDB" id="A0A147I5N3"/>
<keyword evidence="4 8" id="KW-0812">Transmembrane</keyword>
<dbReference type="PANTHER" id="PTHR47234">
    <property type="match status" value="1"/>
</dbReference>
<dbReference type="InterPro" id="IPR037066">
    <property type="entry name" value="Plug_dom_sf"/>
</dbReference>
<protein>
    <submittedName>
        <fullName evidence="14">TonB-dependent receptor</fullName>
    </submittedName>
</protein>
<dbReference type="PATRIC" id="fig|869719.3.peg.790"/>
<evidence type="ECO:0000256" key="6">
    <source>
        <dbReference type="ARBA" id="ARBA00023136"/>
    </source>
</evidence>
<dbReference type="Proteomes" id="UP000074310">
    <property type="component" value="Unassembled WGS sequence"/>
</dbReference>
<dbReference type="PROSITE" id="PS52016">
    <property type="entry name" value="TONB_DEPENDENT_REC_3"/>
    <property type="match status" value="1"/>
</dbReference>
<evidence type="ECO:0000259" key="12">
    <source>
        <dbReference type="Pfam" id="PF00593"/>
    </source>
</evidence>
<keyword evidence="5 9" id="KW-0798">TonB box</keyword>
<sequence>MTVRRLTAGRGHALRAVTRAGASMAALMLALLAAEAGAQGQADGPGTGASAARPASEPDLAQMQDDGSDVVVTGTRIVRDGFQAPTPLTVVSEAEIQNSSPTNNLADFINQIPSVAGSTRPANSRLAISSGLAGINALNLRALGEIRTLVLLDGRRTVASSVTGLVDINTFPQALVKSVEIVTGGASAAYGSDAVAGVVNFVLDKKYEGLKVTADSGITSRGDGNNYSFSVAGGTSFGSEGRGHVLLSAELAHRDGIFAVDRDWNFTGRVRMTNPANATGLVNNGQPQYLIRTPVGVANATPGGIILNSSGGVANRLRGLYFGPGGSVNQFQYGAFNSPALGGTNAPSLTQGGDWQLNDSGRRIGLDADDDRRGVFGRVSYELADWISVFAEGAYNWQKTLFNAGPNVSTTTTLRGDNAYLINTLGASRLAGITSVTIGTTAADLPYRQNNSSRDVQRYALGAEGDFQWFGNKAIWNVYGQYGEMNAHEQLRNIMNTTRMANANDAVFAPAGNALGVAAGTIVCRSTLTAPTNGCLPLNRLGIGVADPAAVDYVLGDPYRDQKLKQTVAGANLSVTPFSTWAGPVSVAVGGEYRREEVSGSVPAEFRTGWSVGNFLPTFGSYNVKEAYLETVVPLGAGVEFNGAVRGTDYSTSGYVTTWKAGATWQPIEDIRFRVTRSRDIRAPNLNELFASGTSRTNTLTDPRDGRTGVTFRETTTGNPNLRPEKADSTSVGVILQPRFVPGFSLSVDGFLIELKDAIGQFFAQDIINRCYEGRQEFCAAFEKDPTGDRELFFRASPFNFAQQRVRGIDIDATYRLPMERLFAGSDDNLTLHGLATRYIDNITNSGVPGNIPVDIVGQNGGGGLPKWIYRASATYDADAFAITATGRGISSGTYGNNYIVCSTDCPVGRPAAIVSQFPTIDNNDISGAFYFDLNLTTKIDVGGEAKGEVFFNVTNLFDADPILLPETGLAANSTYSDLLGRAFRVGIRLRTR</sequence>
<gene>
    <name evidence="14" type="ORF">NS334_06635</name>
</gene>
<dbReference type="InterPro" id="IPR036942">
    <property type="entry name" value="Beta-barrel_TonB_sf"/>
</dbReference>
<keyword evidence="11" id="KW-0732">Signal</keyword>
<dbReference type="InterPro" id="IPR039426">
    <property type="entry name" value="TonB-dep_rcpt-like"/>
</dbReference>
<name>A0A147I5N3_9SPHN</name>
<dbReference type="PANTHER" id="PTHR47234:SF3">
    <property type="entry name" value="SECRETIN_TONB SHORT N-TERMINAL DOMAIN-CONTAINING PROTEIN"/>
    <property type="match status" value="1"/>
</dbReference>
<dbReference type="InterPro" id="IPR000531">
    <property type="entry name" value="Beta-barrel_TonB"/>
</dbReference>
<keyword evidence="3 8" id="KW-1134">Transmembrane beta strand</keyword>
<keyword evidence="14" id="KW-0675">Receptor</keyword>
<evidence type="ECO:0000259" key="13">
    <source>
        <dbReference type="Pfam" id="PF07715"/>
    </source>
</evidence>
<keyword evidence="7 8" id="KW-0998">Cell outer membrane</keyword>
<comment type="caution">
    <text evidence="14">The sequence shown here is derived from an EMBL/GenBank/DDBJ whole genome shotgun (WGS) entry which is preliminary data.</text>
</comment>
<dbReference type="Gene3D" id="2.170.130.10">
    <property type="entry name" value="TonB-dependent receptor, plug domain"/>
    <property type="match status" value="1"/>
</dbReference>
<evidence type="ECO:0000313" key="15">
    <source>
        <dbReference type="Proteomes" id="UP000074310"/>
    </source>
</evidence>
<keyword evidence="6 8" id="KW-0472">Membrane</keyword>
<evidence type="ECO:0000256" key="11">
    <source>
        <dbReference type="SAM" id="SignalP"/>
    </source>
</evidence>
<feature type="region of interest" description="Disordered" evidence="10">
    <location>
        <begin position="693"/>
        <end position="727"/>
    </location>
</feature>